<dbReference type="Gene3D" id="3.40.630.30">
    <property type="match status" value="1"/>
</dbReference>
<keyword evidence="3" id="KW-1185">Reference proteome</keyword>
<dbReference type="Proteomes" id="UP000373149">
    <property type="component" value="Unassembled WGS sequence"/>
</dbReference>
<dbReference type="InterPro" id="IPR016181">
    <property type="entry name" value="Acyl_CoA_acyltransferase"/>
</dbReference>
<keyword evidence="2" id="KW-0808">Transferase</keyword>
<sequence>MTRDLGVFLDRAGAFLASEPALHTVQLTVTDALRTRGMRVYSEEAPYFAWLTDPEGAVRATALRTPPNPLNLTAAAPEPAEALAGRLAERGEVLPGVMGPSRAAAEFAAAWGRRTGAVARLATRQRLYRLGALTVPEPAPPGKARLAGGGDHELLVRWYGEFCADRGAPQRDPDAWVAARLAYGGLMVWELPDGTPVAMAGAMPEVAGQVRVAPVYTPAALRGRGYAGAVTAEVSRAALAKGADEVLLFTDLSNPTSNGLYQRIGYRPVQDFATREFTAPARLTATAAP</sequence>
<evidence type="ECO:0000313" key="2">
    <source>
        <dbReference type="EMBL" id="MPY54264.1"/>
    </source>
</evidence>
<protein>
    <submittedName>
        <fullName evidence="2">GNAT family N-acetyltransferase</fullName>
    </submittedName>
</protein>
<dbReference type="InterPro" id="IPR000182">
    <property type="entry name" value="GNAT_dom"/>
</dbReference>
<evidence type="ECO:0000259" key="1">
    <source>
        <dbReference type="PROSITE" id="PS51186"/>
    </source>
</evidence>
<dbReference type="SUPFAM" id="SSF55729">
    <property type="entry name" value="Acyl-CoA N-acyltransferases (Nat)"/>
    <property type="match status" value="1"/>
</dbReference>
<dbReference type="AlphaFoldDB" id="A0A5N8X597"/>
<dbReference type="PROSITE" id="PS51186">
    <property type="entry name" value="GNAT"/>
    <property type="match status" value="1"/>
</dbReference>
<gene>
    <name evidence="2" type="ORF">FPZ41_39220</name>
</gene>
<comment type="caution">
    <text evidence="2">The sequence shown here is derived from an EMBL/GenBank/DDBJ whole genome shotgun (WGS) entry which is preliminary data.</text>
</comment>
<dbReference type="EMBL" id="VMNX01000258">
    <property type="protein sequence ID" value="MPY54264.1"/>
    <property type="molecule type" value="Genomic_DNA"/>
</dbReference>
<evidence type="ECO:0000313" key="3">
    <source>
        <dbReference type="Proteomes" id="UP000373149"/>
    </source>
</evidence>
<proteinExistence type="predicted"/>
<feature type="domain" description="N-acetyltransferase" evidence="1">
    <location>
        <begin position="142"/>
        <end position="286"/>
    </location>
</feature>
<dbReference type="RefSeq" id="WP_322621304.1">
    <property type="nucleotide sequence ID" value="NZ_VMNX01000258.1"/>
</dbReference>
<reference evidence="2 3" key="1">
    <citation type="submission" date="2019-09" db="EMBL/GenBank/DDBJ databases">
        <authorList>
            <person name="Duangmal K."/>
            <person name="Teo W.F.A."/>
            <person name="Lipun K."/>
        </authorList>
    </citation>
    <scope>NUCLEOTIDE SEQUENCE [LARGE SCALE GENOMIC DNA]</scope>
    <source>
        <strain evidence="2 3">K1PN6</strain>
    </source>
</reference>
<name>A0A5N8X597_9ACTN</name>
<accession>A0A5N8X597</accession>
<dbReference type="GO" id="GO:0016747">
    <property type="term" value="F:acyltransferase activity, transferring groups other than amino-acyl groups"/>
    <property type="evidence" value="ECO:0007669"/>
    <property type="project" value="InterPro"/>
</dbReference>
<organism evidence="2 3">
    <name type="scientific">Streptomyces acidicola</name>
    <dbReference type="NCBI Taxonomy" id="2596892"/>
    <lineage>
        <taxon>Bacteria</taxon>
        <taxon>Bacillati</taxon>
        <taxon>Actinomycetota</taxon>
        <taxon>Actinomycetes</taxon>
        <taxon>Kitasatosporales</taxon>
        <taxon>Streptomycetaceae</taxon>
        <taxon>Streptomyces</taxon>
    </lineage>
</organism>
<dbReference type="Pfam" id="PF00583">
    <property type="entry name" value="Acetyltransf_1"/>
    <property type="match status" value="1"/>
</dbReference>